<name>A0A3S4B5A2_9PEZI</name>
<sequence>MFLKRLRGSITA</sequence>
<evidence type="ECO:0000313" key="2">
    <source>
        <dbReference type="Proteomes" id="UP000289323"/>
    </source>
</evidence>
<dbReference type="EMBL" id="OUUZ01000008">
    <property type="protein sequence ID" value="SPQ22128.1"/>
    <property type="molecule type" value="Genomic_DNA"/>
</dbReference>
<evidence type="ECO:0000313" key="1">
    <source>
        <dbReference type="EMBL" id="SPQ22128.1"/>
    </source>
</evidence>
<dbReference type="Proteomes" id="UP000289323">
    <property type="component" value="Unassembled WGS sequence"/>
</dbReference>
<organism evidence="1 2">
    <name type="scientific">Thermothielavioides terrestris</name>
    <dbReference type="NCBI Taxonomy" id="2587410"/>
    <lineage>
        <taxon>Eukaryota</taxon>
        <taxon>Fungi</taxon>
        <taxon>Dikarya</taxon>
        <taxon>Ascomycota</taxon>
        <taxon>Pezizomycotina</taxon>
        <taxon>Sordariomycetes</taxon>
        <taxon>Sordariomycetidae</taxon>
        <taxon>Sordariales</taxon>
        <taxon>Chaetomiaceae</taxon>
        <taxon>Thermothielavioides</taxon>
    </lineage>
</organism>
<gene>
    <name evidence="1" type="ORF">TT172_LOCUS4547</name>
</gene>
<reference evidence="1 2" key="1">
    <citation type="submission" date="2018-04" db="EMBL/GenBank/DDBJ databases">
        <authorList>
            <person name="Huttner S."/>
            <person name="Dainat J."/>
        </authorList>
    </citation>
    <scope>NUCLEOTIDE SEQUENCE [LARGE SCALE GENOMIC DNA]</scope>
</reference>
<protein>
    <submittedName>
        <fullName evidence="1">1715faa8-db77-4616-b876-4f7c2f2d7cf5</fullName>
    </submittedName>
</protein>
<accession>A0A3S4B5A2</accession>
<proteinExistence type="predicted"/>